<feature type="compositionally biased region" description="Low complexity" evidence="2">
    <location>
        <begin position="163"/>
        <end position="174"/>
    </location>
</feature>
<comment type="similarity">
    <text evidence="1">Belongs to the TRAFAC class TrmE-Era-EngA-EngB-Septin-like GTPase superfamily. Septin GTPase family.</text>
</comment>
<name>A0A4P7NHV7_PYROR</name>
<feature type="region of interest" description="Disordered" evidence="2">
    <location>
        <begin position="149"/>
        <end position="199"/>
    </location>
</feature>
<dbReference type="GO" id="GO:0005525">
    <property type="term" value="F:GTP binding"/>
    <property type="evidence" value="ECO:0007669"/>
    <property type="project" value="UniProtKB-KW"/>
</dbReference>
<dbReference type="InterPro" id="IPR046707">
    <property type="entry name" value="DUF6780"/>
</dbReference>
<keyword evidence="3" id="KW-0812">Transmembrane</keyword>
<keyword evidence="1" id="KW-0547">Nucleotide-binding</keyword>
<dbReference type="EMBL" id="CP034207">
    <property type="protein sequence ID" value="QBZ61486.1"/>
    <property type="molecule type" value="Genomic_DNA"/>
</dbReference>
<dbReference type="AlphaFoldDB" id="A0A4P7NHV7"/>
<feature type="compositionally biased region" description="Polar residues" evidence="2">
    <location>
        <begin position="115"/>
        <end position="135"/>
    </location>
</feature>
<keyword evidence="1" id="KW-0342">GTP-binding</keyword>
<reference evidence="4 5" key="1">
    <citation type="journal article" date="2019" name="Mol. Biol. Evol.">
        <title>Blast fungal genomes show frequent chromosomal changes, gene gains and losses, and effector gene turnover.</title>
        <authorList>
            <person name="Gomez Luciano L.B."/>
            <person name="Jason Tsai I."/>
            <person name="Chuma I."/>
            <person name="Tosa Y."/>
            <person name="Chen Y.H."/>
            <person name="Li J.Y."/>
            <person name="Li M.Y."/>
            <person name="Jade Lu M.Y."/>
            <person name="Nakayashiki H."/>
            <person name="Li W.H."/>
        </authorList>
    </citation>
    <scope>NUCLEOTIDE SEQUENCE [LARGE SCALE GENOMIC DNA]</scope>
    <source>
        <strain evidence="4">MZ5-1-6</strain>
    </source>
</reference>
<evidence type="ECO:0000256" key="3">
    <source>
        <dbReference type="SAM" id="Phobius"/>
    </source>
</evidence>
<gene>
    <name evidence="4" type="ORF">PoMZ_08435</name>
</gene>
<organism evidence="4 5">
    <name type="scientific">Pyricularia oryzae</name>
    <name type="common">Rice blast fungus</name>
    <name type="synonym">Magnaporthe oryzae</name>
    <dbReference type="NCBI Taxonomy" id="318829"/>
    <lineage>
        <taxon>Eukaryota</taxon>
        <taxon>Fungi</taxon>
        <taxon>Dikarya</taxon>
        <taxon>Ascomycota</taxon>
        <taxon>Pezizomycotina</taxon>
        <taxon>Sordariomycetes</taxon>
        <taxon>Sordariomycetidae</taxon>
        <taxon>Magnaporthales</taxon>
        <taxon>Pyriculariaceae</taxon>
        <taxon>Pyricularia</taxon>
    </lineage>
</organism>
<feature type="region of interest" description="Disordered" evidence="2">
    <location>
        <begin position="110"/>
        <end position="135"/>
    </location>
</feature>
<dbReference type="Pfam" id="PF20571">
    <property type="entry name" value="DUF6780"/>
    <property type="match status" value="1"/>
</dbReference>
<feature type="transmembrane region" description="Helical" evidence="3">
    <location>
        <begin position="698"/>
        <end position="718"/>
    </location>
</feature>
<dbReference type="VEuPathDB" id="FungiDB:M_BR32_EuGene_00043541"/>
<sequence>MRPTDAFGRQSRPAPESDDLGMSSFHQVTASQSMSYCVADESAVDASLDQSFSAFTSRTRHDARKKDRQPALIPRSEPAAAVPSSCSMTGVEEASRSIPVTALHALLDRPLSPPTVKTTGSTPPNCSRPHQQQPMSTPMTPILLGVSGPGSTFSGLSSRRDSLSAGSLSEELGSMVGASEEGSAVGEDVPDDDPGATPMEHSAATAPQLVMPSIKMPSRRPFTDEGKAIGRLKVLIAGEKDIGKTSLIKSIVQCCEHIVHLDPIEPTPSTWETGSRTDRAMPRAVTEIHGSTKAYPEWWADLDESRVLKRRNSLGDVVINRNICFVDTIGYGNGAKALQDIVPVVQYIESHLERMYSNTLSDSDLATMIGGDGGPQVDVVLYLISHDIKPVDLQYLRMLAPLTNIIPLIAKSDTIAADEIWERKQKVLSQLLSADVRPFRYSKVSPTSHAEAVLSVSSATGSDSDLMDASLLMSPDYVEPLLPSELGELVRQVFSADGASWLRHSTAKKCLQWRSGEQASKPQALYRPLNSWPPPAQGQTLPGGPQAPSFIGTTGELAVRPPASALALAPATVRREEQLAQIRLANWAVELQRSLDSERARYEALARGERAVWLTERLGECVKDGTLVAIGGRDLQRQHSRSRLSTSSSPAGPKVARRDGVHTSRGQTTRRGLHLQSAHSQDPLGILEMLADMRARSWVAFEVLGSIGVFGGLALWVAGRYWHVYPREDLRGCFALLGCNGEAAGLFTRNNVWT</sequence>
<dbReference type="PANTHER" id="PTHR18884">
    <property type="entry name" value="SEPTIN"/>
    <property type="match status" value="1"/>
</dbReference>
<evidence type="ECO:0000313" key="4">
    <source>
        <dbReference type="EMBL" id="QBZ61486.1"/>
    </source>
</evidence>
<evidence type="ECO:0000313" key="5">
    <source>
        <dbReference type="Proteomes" id="UP000294847"/>
    </source>
</evidence>
<dbReference type="SUPFAM" id="SSF52540">
    <property type="entry name" value="P-loop containing nucleoside triphosphate hydrolases"/>
    <property type="match status" value="1"/>
</dbReference>
<protein>
    <submittedName>
        <fullName evidence="4">Uncharacterized protein</fullName>
    </submittedName>
</protein>
<dbReference type="PROSITE" id="PS51719">
    <property type="entry name" value="G_SEPTIN"/>
    <property type="match status" value="1"/>
</dbReference>
<evidence type="ECO:0000256" key="2">
    <source>
        <dbReference type="SAM" id="MobiDB-lite"/>
    </source>
</evidence>
<dbReference type="InterPro" id="IPR027417">
    <property type="entry name" value="P-loop_NTPase"/>
</dbReference>
<feature type="region of interest" description="Disordered" evidence="2">
    <location>
        <begin position="1"/>
        <end position="22"/>
    </location>
</feature>
<keyword evidence="3" id="KW-1133">Transmembrane helix</keyword>
<keyword evidence="3" id="KW-0472">Membrane</keyword>
<proteinExistence type="inferred from homology"/>
<feature type="region of interest" description="Disordered" evidence="2">
    <location>
        <begin position="57"/>
        <end position="90"/>
    </location>
</feature>
<dbReference type="OMA" id="KPYPPWW"/>
<dbReference type="Proteomes" id="UP000294847">
    <property type="component" value="Chromosome 4"/>
</dbReference>
<accession>A0A4P7NHV7</accession>
<dbReference type="InterPro" id="IPR030379">
    <property type="entry name" value="G_SEPTIN_dom"/>
</dbReference>
<dbReference type="Gene3D" id="3.40.50.300">
    <property type="entry name" value="P-loop containing nucleotide triphosphate hydrolases"/>
    <property type="match status" value="1"/>
</dbReference>
<evidence type="ECO:0000256" key="1">
    <source>
        <dbReference type="RuleBase" id="RU004560"/>
    </source>
</evidence>
<feature type="region of interest" description="Disordered" evidence="2">
    <location>
        <begin position="638"/>
        <end position="673"/>
    </location>
</feature>
<dbReference type="Pfam" id="PF00735">
    <property type="entry name" value="Septin"/>
    <property type="match status" value="1"/>
</dbReference>